<dbReference type="KEGG" id="soy:115891504"/>
<proteinExistence type="inferred from homology"/>
<dbReference type="FunCoup" id="A0A6J2YX59">
    <property type="interactions" value="83"/>
</dbReference>
<evidence type="ECO:0000313" key="9">
    <source>
        <dbReference type="Proteomes" id="UP000504635"/>
    </source>
</evidence>
<gene>
    <name evidence="10" type="primary">LOC115891504</name>
</gene>
<evidence type="ECO:0000256" key="2">
    <source>
        <dbReference type="ARBA" id="ARBA00006175"/>
    </source>
</evidence>
<keyword evidence="5 8" id="KW-1133">Transmembrane helix</keyword>
<name>A0A6J2YX59_SITOR</name>
<sequence length="251" mass="26828">MAFGGGETTRQYFVNFVSEVLGTALLLFLGCMGCIQTDNPPAVHHMPAIAFGLVVLLIIQIFGHISGAHLNPAVTLSTVIFRMLSPAMGVVYVAGQFLGATLGYALLKILMPEGWVSGGFCLTKPAAAASPIQALIIETIITAVLILVCCGVWDPRNAQKQDSVPLRFGLIITAIAMVAGPITGASMNTARSFGPAFLAGDYEHQWIYWIGPNVGAIIGCGIYSFIFAEEEPEEEEIIELEEVGHMIQEKS</sequence>
<evidence type="ECO:0000256" key="6">
    <source>
        <dbReference type="ARBA" id="ARBA00023136"/>
    </source>
</evidence>
<keyword evidence="4 7" id="KW-0812">Transmembrane</keyword>
<evidence type="ECO:0000256" key="4">
    <source>
        <dbReference type="ARBA" id="ARBA00022692"/>
    </source>
</evidence>
<evidence type="ECO:0000256" key="8">
    <source>
        <dbReference type="SAM" id="Phobius"/>
    </source>
</evidence>
<dbReference type="GeneID" id="115891504"/>
<dbReference type="GO" id="GO:0005886">
    <property type="term" value="C:plasma membrane"/>
    <property type="evidence" value="ECO:0007669"/>
    <property type="project" value="TreeGrafter"/>
</dbReference>
<dbReference type="InterPro" id="IPR034294">
    <property type="entry name" value="Aquaporin_transptr"/>
</dbReference>
<evidence type="ECO:0000313" key="10">
    <source>
        <dbReference type="RefSeq" id="XP_030767829.1"/>
    </source>
</evidence>
<dbReference type="Gene3D" id="1.20.1080.10">
    <property type="entry name" value="Glycerol uptake facilitator protein"/>
    <property type="match status" value="1"/>
</dbReference>
<dbReference type="PROSITE" id="PS00221">
    <property type="entry name" value="MIP"/>
    <property type="match status" value="1"/>
</dbReference>
<evidence type="ECO:0000256" key="3">
    <source>
        <dbReference type="ARBA" id="ARBA00022448"/>
    </source>
</evidence>
<feature type="transmembrane region" description="Helical" evidence="8">
    <location>
        <begin position="89"/>
        <end position="111"/>
    </location>
</feature>
<feature type="transmembrane region" description="Helical" evidence="8">
    <location>
        <begin position="131"/>
        <end position="153"/>
    </location>
</feature>
<feature type="transmembrane region" description="Helical" evidence="8">
    <location>
        <begin position="165"/>
        <end position="186"/>
    </location>
</feature>
<dbReference type="GO" id="GO:0015267">
    <property type="term" value="F:channel activity"/>
    <property type="evidence" value="ECO:0007669"/>
    <property type="project" value="InterPro"/>
</dbReference>
<dbReference type="PANTHER" id="PTHR19139">
    <property type="entry name" value="AQUAPORIN TRANSPORTER"/>
    <property type="match status" value="1"/>
</dbReference>
<keyword evidence="3 7" id="KW-0813">Transport</keyword>
<evidence type="ECO:0000256" key="1">
    <source>
        <dbReference type="ARBA" id="ARBA00004141"/>
    </source>
</evidence>
<keyword evidence="6 8" id="KW-0472">Membrane</keyword>
<comment type="subcellular location">
    <subcellularLocation>
        <location evidence="1">Membrane</location>
        <topology evidence="1">Multi-pass membrane protein</topology>
    </subcellularLocation>
</comment>
<accession>A0A6J2YX59</accession>
<dbReference type="RefSeq" id="XP_030767829.1">
    <property type="nucleotide sequence ID" value="XM_030911969.1"/>
</dbReference>
<dbReference type="PRINTS" id="PR00783">
    <property type="entry name" value="MINTRINSICP"/>
</dbReference>
<keyword evidence="9" id="KW-1185">Reference proteome</keyword>
<dbReference type="Pfam" id="PF00230">
    <property type="entry name" value="MIP"/>
    <property type="match status" value="1"/>
</dbReference>
<reference evidence="10" key="1">
    <citation type="submission" date="2025-08" db="UniProtKB">
        <authorList>
            <consortium name="RefSeq"/>
        </authorList>
    </citation>
    <scope>IDENTIFICATION</scope>
    <source>
        <tissue evidence="10">Gonads</tissue>
    </source>
</reference>
<dbReference type="InterPro" id="IPR000425">
    <property type="entry name" value="MIP"/>
</dbReference>
<dbReference type="PANTHER" id="PTHR19139:SF270">
    <property type="entry name" value="ENTOMOGLYCEROPORIN 1-RELATED"/>
    <property type="match status" value="1"/>
</dbReference>
<comment type="similarity">
    <text evidence="2 7">Belongs to the MIP/aquaporin (TC 1.A.8) family.</text>
</comment>
<dbReference type="InterPro" id="IPR022357">
    <property type="entry name" value="MIP_CS"/>
</dbReference>
<evidence type="ECO:0000256" key="7">
    <source>
        <dbReference type="RuleBase" id="RU000477"/>
    </source>
</evidence>
<feature type="transmembrane region" description="Helical" evidence="8">
    <location>
        <begin position="12"/>
        <end position="35"/>
    </location>
</feature>
<evidence type="ECO:0000256" key="5">
    <source>
        <dbReference type="ARBA" id="ARBA00022989"/>
    </source>
</evidence>
<protein>
    <submittedName>
        <fullName evidence="10">Aquaporin AQPAn.G-like</fullName>
    </submittedName>
</protein>
<dbReference type="Proteomes" id="UP000504635">
    <property type="component" value="Unplaced"/>
</dbReference>
<dbReference type="InParanoid" id="A0A6J2YX59"/>
<dbReference type="AlphaFoldDB" id="A0A6J2YX59"/>
<organism evidence="9 10">
    <name type="scientific">Sitophilus oryzae</name>
    <name type="common">Rice weevil</name>
    <name type="synonym">Curculio oryzae</name>
    <dbReference type="NCBI Taxonomy" id="7048"/>
    <lineage>
        <taxon>Eukaryota</taxon>
        <taxon>Metazoa</taxon>
        <taxon>Ecdysozoa</taxon>
        <taxon>Arthropoda</taxon>
        <taxon>Hexapoda</taxon>
        <taxon>Insecta</taxon>
        <taxon>Pterygota</taxon>
        <taxon>Neoptera</taxon>
        <taxon>Endopterygota</taxon>
        <taxon>Coleoptera</taxon>
        <taxon>Polyphaga</taxon>
        <taxon>Cucujiformia</taxon>
        <taxon>Curculionidae</taxon>
        <taxon>Dryophthorinae</taxon>
        <taxon>Sitophilus</taxon>
    </lineage>
</organism>
<feature type="transmembrane region" description="Helical" evidence="8">
    <location>
        <begin position="47"/>
        <end position="68"/>
    </location>
</feature>
<dbReference type="OrthoDB" id="3222at2759"/>
<feature type="transmembrane region" description="Helical" evidence="8">
    <location>
        <begin position="206"/>
        <end position="228"/>
    </location>
</feature>
<dbReference type="SUPFAM" id="SSF81338">
    <property type="entry name" value="Aquaporin-like"/>
    <property type="match status" value="1"/>
</dbReference>
<dbReference type="InterPro" id="IPR023271">
    <property type="entry name" value="Aquaporin-like"/>
</dbReference>